<evidence type="ECO:0000313" key="20">
    <source>
        <dbReference type="EMBL" id="CAG8354181.1"/>
    </source>
</evidence>
<keyword evidence="13" id="KW-0158">Chromosome</keyword>
<evidence type="ECO:0000256" key="10">
    <source>
        <dbReference type="ARBA" id="ARBA00022741"/>
    </source>
</evidence>
<feature type="binding site" evidence="18">
    <location>
        <position position="182"/>
    </location>
    <ligand>
        <name>ATP</name>
        <dbReference type="ChEBI" id="CHEBI:30616"/>
    </ligand>
</feature>
<dbReference type="AlphaFoldDB" id="A0A9W4IVS9"/>
<dbReference type="PANTHER" id="PTHR24346">
    <property type="entry name" value="MAP/MICROTUBULE AFFINITY-REGULATING KINASE"/>
    <property type="match status" value="1"/>
</dbReference>
<keyword evidence="9" id="KW-0808">Transferase</keyword>
<dbReference type="GO" id="GO:0005524">
    <property type="term" value="F:ATP binding"/>
    <property type="evidence" value="ECO:0007669"/>
    <property type="project" value="UniProtKB-UniRule"/>
</dbReference>
<dbReference type="InterPro" id="IPR011009">
    <property type="entry name" value="Kinase-like_dom_sf"/>
</dbReference>
<dbReference type="PROSITE" id="PS50011">
    <property type="entry name" value="PROTEIN_KINASE_DOM"/>
    <property type="match status" value="1"/>
</dbReference>
<keyword evidence="10 18" id="KW-0547">Nucleotide-binding</keyword>
<keyword evidence="12 18" id="KW-0067">ATP-binding</keyword>
<evidence type="ECO:0000313" key="21">
    <source>
        <dbReference type="Proteomes" id="UP001152646"/>
    </source>
</evidence>
<comment type="function">
    <text evidence="1">Component of the EKC/KEOPS complex that is required for the formation of a threonylcarbamoyl group on adenosine at position 37 (t(6)A37) in tRNAs that read codons beginning with adenine. The complex is probably involved in the transfer of the threonylcarbamoyl moiety of threonylcarbamoyl-AMP (TC-AMP) to the N6 group of A37. BUD32 has ATPase activity in the context of the EKC/KEOPS complex and likely plays a supporting role to the catalytic subunit KAE1. The EKC/KEOPS complex also promotes both telomere uncapping and telomere elongation. The complex is required for efficient recruitment of transcriptional coactivators.</text>
</comment>
<name>A0A9W4IVS9_9EURO</name>
<dbReference type="InterPro" id="IPR008266">
    <property type="entry name" value="Tyr_kinase_AS"/>
</dbReference>
<reference evidence="20" key="1">
    <citation type="submission" date="2021-07" db="EMBL/GenBank/DDBJ databases">
        <authorList>
            <person name="Branca A.L. A."/>
        </authorList>
    </citation>
    <scope>NUCLEOTIDE SEQUENCE</scope>
</reference>
<evidence type="ECO:0000256" key="7">
    <source>
        <dbReference type="ARBA" id="ARBA00019973"/>
    </source>
</evidence>
<evidence type="ECO:0000256" key="13">
    <source>
        <dbReference type="ARBA" id="ARBA00022895"/>
    </source>
</evidence>
<evidence type="ECO:0000256" key="14">
    <source>
        <dbReference type="ARBA" id="ARBA00030980"/>
    </source>
</evidence>
<dbReference type="InterPro" id="IPR000719">
    <property type="entry name" value="Prot_kinase_dom"/>
</dbReference>
<evidence type="ECO:0000256" key="15">
    <source>
        <dbReference type="ARBA" id="ARBA00033194"/>
    </source>
</evidence>
<evidence type="ECO:0000256" key="8">
    <source>
        <dbReference type="ARBA" id="ARBA00022527"/>
    </source>
</evidence>
<organism evidence="20 21">
    <name type="scientific">Penicillium salamii</name>
    <dbReference type="NCBI Taxonomy" id="1612424"/>
    <lineage>
        <taxon>Eukaryota</taxon>
        <taxon>Fungi</taxon>
        <taxon>Dikarya</taxon>
        <taxon>Ascomycota</taxon>
        <taxon>Pezizomycotina</taxon>
        <taxon>Eurotiomycetes</taxon>
        <taxon>Eurotiomycetidae</taxon>
        <taxon>Eurotiales</taxon>
        <taxon>Aspergillaceae</taxon>
        <taxon>Penicillium</taxon>
    </lineage>
</organism>
<evidence type="ECO:0000256" key="17">
    <source>
        <dbReference type="ARBA" id="ARBA00048679"/>
    </source>
</evidence>
<dbReference type="SMART" id="SM00220">
    <property type="entry name" value="S_TKc"/>
    <property type="match status" value="1"/>
</dbReference>
<evidence type="ECO:0000256" key="12">
    <source>
        <dbReference type="ARBA" id="ARBA00022840"/>
    </source>
</evidence>
<evidence type="ECO:0000256" key="4">
    <source>
        <dbReference type="ARBA" id="ARBA00011534"/>
    </source>
</evidence>
<dbReference type="GO" id="GO:0005737">
    <property type="term" value="C:cytoplasm"/>
    <property type="evidence" value="ECO:0007669"/>
    <property type="project" value="TreeGrafter"/>
</dbReference>
<comment type="subunit">
    <text evidence="4">Component of the EKC/KEOPS complex composed of at least BUD32, CGI121, GON7, KAE1 and PCC1; the whole complex dimerizes.</text>
</comment>
<keyword evidence="11" id="KW-0418">Kinase</keyword>
<comment type="catalytic activity">
    <reaction evidence="16">
        <text>L-threonyl-[protein] + ATP = O-phospho-L-threonyl-[protein] + ADP + H(+)</text>
        <dbReference type="Rhea" id="RHEA:46608"/>
        <dbReference type="Rhea" id="RHEA-COMP:11060"/>
        <dbReference type="Rhea" id="RHEA-COMP:11605"/>
        <dbReference type="ChEBI" id="CHEBI:15378"/>
        <dbReference type="ChEBI" id="CHEBI:30013"/>
        <dbReference type="ChEBI" id="CHEBI:30616"/>
        <dbReference type="ChEBI" id="CHEBI:61977"/>
        <dbReference type="ChEBI" id="CHEBI:456216"/>
        <dbReference type="EC" id="2.7.11.1"/>
    </reaction>
</comment>
<evidence type="ECO:0000256" key="18">
    <source>
        <dbReference type="PROSITE-ProRule" id="PRU10141"/>
    </source>
</evidence>
<dbReference type="EMBL" id="CAJVPA010000111">
    <property type="protein sequence ID" value="CAG8354181.1"/>
    <property type="molecule type" value="Genomic_DNA"/>
</dbReference>
<accession>A0A9W4IVS9</accession>
<dbReference type="EC" id="2.7.11.1" evidence="5"/>
<comment type="similarity">
    <text evidence="3">Belongs to the protein kinase superfamily. CAMK Ser/Thr protein kinase family. NIM1 subfamily.</text>
</comment>
<dbReference type="SUPFAM" id="SSF56112">
    <property type="entry name" value="Protein kinase-like (PK-like)"/>
    <property type="match status" value="1"/>
</dbReference>
<evidence type="ECO:0000256" key="2">
    <source>
        <dbReference type="ARBA" id="ARBA00004574"/>
    </source>
</evidence>
<dbReference type="PROSITE" id="PS00109">
    <property type="entry name" value="PROTEIN_KINASE_TYR"/>
    <property type="match status" value="1"/>
</dbReference>
<dbReference type="GO" id="GO:0000781">
    <property type="term" value="C:chromosome, telomeric region"/>
    <property type="evidence" value="ECO:0007669"/>
    <property type="project" value="UniProtKB-SubCell"/>
</dbReference>
<evidence type="ECO:0000259" key="19">
    <source>
        <dbReference type="PROSITE" id="PS50011"/>
    </source>
</evidence>
<evidence type="ECO:0000256" key="11">
    <source>
        <dbReference type="ARBA" id="ARBA00022777"/>
    </source>
</evidence>
<feature type="domain" description="Protein kinase" evidence="19">
    <location>
        <begin position="145"/>
        <end position="514"/>
    </location>
</feature>
<keyword evidence="13" id="KW-0779">Telomere</keyword>
<evidence type="ECO:0000256" key="16">
    <source>
        <dbReference type="ARBA" id="ARBA00047899"/>
    </source>
</evidence>
<protein>
    <recommendedName>
        <fullName evidence="7">EKC/KEOPS complex subunit BUD32</fullName>
        <ecNumber evidence="5">2.7.11.1</ecNumber>
    </recommendedName>
    <alternativeName>
        <fullName evidence="14 15">Atypical Serine/threonine protein kinase BUD32</fullName>
    </alternativeName>
    <alternativeName>
        <fullName evidence="6">EKC/KEOPS complex subunit bud32</fullName>
    </alternativeName>
</protein>
<gene>
    <name evidence="20" type="ORF">PSALAMII_LOCUS3373</name>
</gene>
<comment type="subcellular location">
    <subcellularLocation>
        <location evidence="2">Chromosome</location>
        <location evidence="2">Telomere</location>
    </subcellularLocation>
</comment>
<evidence type="ECO:0000256" key="3">
    <source>
        <dbReference type="ARBA" id="ARBA00010791"/>
    </source>
</evidence>
<dbReference type="PANTHER" id="PTHR24346:SF82">
    <property type="entry name" value="KP78A-RELATED"/>
    <property type="match status" value="1"/>
</dbReference>
<dbReference type="Proteomes" id="UP001152646">
    <property type="component" value="Unassembled WGS sequence"/>
</dbReference>
<sequence>MDLDQADEFGMVLHFLNDPESLQNAIYTTKGTAGSMSYSSLERSFGSNAPNLLNPNHDISNQHPQISRNLRARIQAVFEQRGSRDFSLCNCKYIPKASPKAPCVGHDQEFQDTWETKQDKLAELRGHARVTGGILMLCPDLQERIRIHGVLGKGTFGIAFLAQEGDKDAVEPVTDPEHYAIKAQGHQTRIYDLMESISYPEMVQFMEPTGRQHYIPEEAVILIYLNNSERFPTVDSIYTHGMQWTLVMQACGDDFPEGKADILDQDAFLRRRRQSRTLKYVLPTFPPFSGVYLINADNHEIQVSEEQGCKIAEQFLQGMVHLADMGIYHGDISENNYILDRDLNVQLIDLGNSDFSLTADGFQSKYQGHIPYQEYQMRPEMAVELMKHEQRWQDEGSARRDANGIAREPSEVYLPTDKRQVSLWKYSAIVYGFIHGYWPWERREVCEKWHGDFSAKYEDPKYTMVKNRRKRMINEDIATHETLSQDCQDVLQAALARNPEDRPDIQEMASFPWYSSWSAAEAESGRPLKRPRVDRYEEAQIWKGRPPPGQI</sequence>
<evidence type="ECO:0000256" key="6">
    <source>
        <dbReference type="ARBA" id="ARBA00013948"/>
    </source>
</evidence>
<dbReference type="PROSITE" id="PS00107">
    <property type="entry name" value="PROTEIN_KINASE_ATP"/>
    <property type="match status" value="1"/>
</dbReference>
<comment type="catalytic activity">
    <reaction evidence="17">
        <text>L-seryl-[protein] + ATP = O-phospho-L-seryl-[protein] + ADP + H(+)</text>
        <dbReference type="Rhea" id="RHEA:17989"/>
        <dbReference type="Rhea" id="RHEA-COMP:9863"/>
        <dbReference type="Rhea" id="RHEA-COMP:11604"/>
        <dbReference type="ChEBI" id="CHEBI:15378"/>
        <dbReference type="ChEBI" id="CHEBI:29999"/>
        <dbReference type="ChEBI" id="CHEBI:30616"/>
        <dbReference type="ChEBI" id="CHEBI:83421"/>
        <dbReference type="ChEBI" id="CHEBI:456216"/>
        <dbReference type="EC" id="2.7.11.1"/>
    </reaction>
</comment>
<comment type="caution">
    <text evidence="20">The sequence shown here is derived from an EMBL/GenBank/DDBJ whole genome shotgun (WGS) entry which is preliminary data.</text>
</comment>
<proteinExistence type="inferred from homology"/>
<keyword evidence="8" id="KW-0723">Serine/threonine-protein kinase</keyword>
<dbReference type="GO" id="GO:0035556">
    <property type="term" value="P:intracellular signal transduction"/>
    <property type="evidence" value="ECO:0007669"/>
    <property type="project" value="TreeGrafter"/>
</dbReference>
<dbReference type="Gene3D" id="1.10.510.10">
    <property type="entry name" value="Transferase(Phosphotransferase) domain 1"/>
    <property type="match status" value="1"/>
</dbReference>
<dbReference type="OrthoDB" id="8596411at2759"/>
<evidence type="ECO:0000256" key="9">
    <source>
        <dbReference type="ARBA" id="ARBA00022679"/>
    </source>
</evidence>
<dbReference type="InterPro" id="IPR017441">
    <property type="entry name" value="Protein_kinase_ATP_BS"/>
</dbReference>
<dbReference type="GO" id="GO:0004674">
    <property type="term" value="F:protein serine/threonine kinase activity"/>
    <property type="evidence" value="ECO:0007669"/>
    <property type="project" value="UniProtKB-KW"/>
</dbReference>
<evidence type="ECO:0000256" key="1">
    <source>
        <dbReference type="ARBA" id="ARBA00003747"/>
    </source>
</evidence>
<evidence type="ECO:0000256" key="5">
    <source>
        <dbReference type="ARBA" id="ARBA00012513"/>
    </source>
</evidence>